<organism evidence="7 8">
    <name type="scientific">Lupinus luteus</name>
    <name type="common">European yellow lupine</name>
    <dbReference type="NCBI Taxonomy" id="3873"/>
    <lineage>
        <taxon>Eukaryota</taxon>
        <taxon>Viridiplantae</taxon>
        <taxon>Streptophyta</taxon>
        <taxon>Embryophyta</taxon>
        <taxon>Tracheophyta</taxon>
        <taxon>Spermatophyta</taxon>
        <taxon>Magnoliopsida</taxon>
        <taxon>eudicotyledons</taxon>
        <taxon>Gunneridae</taxon>
        <taxon>Pentapetalae</taxon>
        <taxon>rosids</taxon>
        <taxon>fabids</taxon>
        <taxon>Fabales</taxon>
        <taxon>Fabaceae</taxon>
        <taxon>Papilionoideae</taxon>
        <taxon>50 kb inversion clade</taxon>
        <taxon>genistoids sensu lato</taxon>
        <taxon>core genistoids</taxon>
        <taxon>Genisteae</taxon>
        <taxon>Lupinus</taxon>
    </lineage>
</organism>
<protein>
    <recommendedName>
        <fullName evidence="9">S-protein homolog</fullName>
    </recommendedName>
</protein>
<evidence type="ECO:0000256" key="5">
    <source>
        <dbReference type="ARBA" id="ARBA00022729"/>
    </source>
</evidence>
<dbReference type="EMBL" id="CAXHTB010000015">
    <property type="protein sequence ID" value="CAL0321683.1"/>
    <property type="molecule type" value="Genomic_DNA"/>
</dbReference>
<evidence type="ECO:0000256" key="6">
    <source>
        <dbReference type="SAM" id="SignalP"/>
    </source>
</evidence>
<keyword evidence="3" id="KW-0713">Self-incompatibility</keyword>
<accession>A0AAV1XK00</accession>
<evidence type="ECO:0000256" key="4">
    <source>
        <dbReference type="ARBA" id="ARBA00022525"/>
    </source>
</evidence>
<evidence type="ECO:0000256" key="3">
    <source>
        <dbReference type="ARBA" id="ARBA00022471"/>
    </source>
</evidence>
<keyword evidence="4" id="KW-0964">Secreted</keyword>
<comment type="caution">
    <text evidence="7">The sequence shown here is derived from an EMBL/GenBank/DDBJ whole genome shotgun (WGS) entry which is preliminary data.</text>
</comment>
<comment type="subcellular location">
    <subcellularLocation>
        <location evidence="1">Secreted</location>
    </subcellularLocation>
</comment>
<evidence type="ECO:0000313" key="7">
    <source>
        <dbReference type="EMBL" id="CAL0321683.1"/>
    </source>
</evidence>
<feature type="signal peptide" evidence="6">
    <location>
        <begin position="1"/>
        <end position="27"/>
    </location>
</feature>
<dbReference type="GO" id="GO:0005576">
    <property type="term" value="C:extracellular region"/>
    <property type="evidence" value="ECO:0007669"/>
    <property type="project" value="UniProtKB-SubCell"/>
</dbReference>
<reference evidence="7 8" key="1">
    <citation type="submission" date="2024-03" db="EMBL/GenBank/DDBJ databases">
        <authorList>
            <person name="Martinez-Hernandez J."/>
        </authorList>
    </citation>
    <scope>NUCLEOTIDE SEQUENCE [LARGE SCALE GENOMIC DNA]</scope>
</reference>
<dbReference type="GO" id="GO:0060320">
    <property type="term" value="P:rejection of self pollen"/>
    <property type="evidence" value="ECO:0007669"/>
    <property type="project" value="UniProtKB-KW"/>
</dbReference>
<dbReference type="Proteomes" id="UP001497480">
    <property type="component" value="Unassembled WGS sequence"/>
</dbReference>
<gene>
    <name evidence="7" type="ORF">LLUT_LOCUS22743</name>
</gene>
<dbReference type="InterPro" id="IPR010264">
    <property type="entry name" value="Self-incomp_S1"/>
</dbReference>
<keyword evidence="8" id="KW-1185">Reference proteome</keyword>
<keyword evidence="5 6" id="KW-0732">Signal</keyword>
<evidence type="ECO:0000256" key="2">
    <source>
        <dbReference type="ARBA" id="ARBA00005581"/>
    </source>
</evidence>
<feature type="chain" id="PRO_5043651429" description="S-protein homolog" evidence="6">
    <location>
        <begin position="28"/>
        <end position="146"/>
    </location>
</feature>
<sequence length="146" mass="16430">MFVSMKHVLLLALVIAFWESSPPVVTGESTVTVTLRVSLHDDLNATIHCKSGDGDDLGVQEVPNYSFNRSTYKLIFEPNISHTTLYLCSISWKEASILYVIYRYKRDHERCGTNCLWDILNGGLVGYSYAPGFVSINVKWPNHANS</sequence>
<evidence type="ECO:0008006" key="9">
    <source>
        <dbReference type="Google" id="ProtNLM"/>
    </source>
</evidence>
<proteinExistence type="inferred from homology"/>
<name>A0AAV1XK00_LUPLU</name>
<evidence type="ECO:0000313" key="8">
    <source>
        <dbReference type="Proteomes" id="UP001497480"/>
    </source>
</evidence>
<dbReference type="AlphaFoldDB" id="A0AAV1XK00"/>
<dbReference type="Pfam" id="PF05938">
    <property type="entry name" value="Self-incomp_S1"/>
    <property type="match status" value="1"/>
</dbReference>
<evidence type="ECO:0000256" key="1">
    <source>
        <dbReference type="ARBA" id="ARBA00004613"/>
    </source>
</evidence>
<comment type="similarity">
    <text evidence="2">Belongs to the plant self-incompatibility (S1) protein family.</text>
</comment>